<feature type="domain" description="Scaffold protein FimL second" evidence="1">
    <location>
        <begin position="163"/>
        <end position="286"/>
    </location>
</feature>
<dbReference type="Pfam" id="PF26379">
    <property type="entry name" value="FimL_2nd"/>
    <property type="match status" value="1"/>
</dbReference>
<evidence type="ECO:0000259" key="1">
    <source>
        <dbReference type="Pfam" id="PF26379"/>
    </source>
</evidence>
<dbReference type="Proteomes" id="UP001500392">
    <property type="component" value="Unassembled WGS sequence"/>
</dbReference>
<comment type="caution">
    <text evidence="2">The sequence shown here is derived from an EMBL/GenBank/DDBJ whole genome shotgun (WGS) entry which is preliminary data.</text>
</comment>
<dbReference type="SUPFAM" id="SSF47226">
    <property type="entry name" value="Histidine-containing phosphotransfer domain, HPT domain"/>
    <property type="match status" value="1"/>
</dbReference>
<accession>A0ABP7WCN8</accession>
<gene>
    <name evidence="2" type="primary">fimL</name>
    <name evidence="2" type="ORF">GCM10022414_06230</name>
</gene>
<protein>
    <submittedName>
        <fullName evidence="2">Type IV pilus/biofilm regulator FimL</fullName>
    </submittedName>
</protein>
<dbReference type="InterPro" id="IPR058661">
    <property type="entry name" value="FimL_2nd"/>
</dbReference>
<keyword evidence="3" id="KW-1185">Reference proteome</keyword>
<dbReference type="EMBL" id="BAABDM010000001">
    <property type="protein sequence ID" value="GAA4086177.1"/>
    <property type="molecule type" value="Genomic_DNA"/>
</dbReference>
<sequence>MALKVEINTSSYAVVAEELGKTLQQATNVFETFLSERHNLGLLEQCEIDLRQVGGTLRLLQIPGAALLADEMRSLCHSILHSTEAVPEGQLNALSTAFFVVPRYLEFVQSRHSDIPLMALSHVNELRAAHGQLLLPDSYFDSTTRPLFSRDSNIRLRSSTLSGADLERDLKRIAHLFQTGLLGLLRDAQVPLQLTLMSRAIRRLRNCIEPGPQQRFWLIADAVLEAFVNNGLELNSHRKKVLAGLEGQLRGRLKNRLTLNEVLEQELSYLLALSSYHGGMTGKVMKVAKIYPAEINDEQICSLRKLMLGLSYDTVSSVINELRGELRHAKDVLELLAQHQRSDEEEIRPLIAVLKQSADILMVLNLPAFAGSLNEHAVVLDGLIGRDLVKERGQLEDLAETLLFIDGSLAQIDRRKLNYEDLGDLTIERRDAISSDNQLSEARSIVIEESTAAIGMVKRAISAYIESDFDSSHISNLPQLLNSVRGAFYMMGVAKLPEVTGGATEFMRSFVDRNKVNPIEDVQSLETLADAMISIEYFLTELGRRHIADERILQVAEDSIALLRAPPSVSVQQ</sequence>
<dbReference type="InterPro" id="IPR036641">
    <property type="entry name" value="HPT_dom_sf"/>
</dbReference>
<evidence type="ECO:0000313" key="2">
    <source>
        <dbReference type="EMBL" id="GAA4086177.1"/>
    </source>
</evidence>
<name>A0ABP7WCN8_9GAMM</name>
<evidence type="ECO:0000313" key="3">
    <source>
        <dbReference type="Proteomes" id="UP001500392"/>
    </source>
</evidence>
<dbReference type="RefSeq" id="WP_344932342.1">
    <property type="nucleotide sequence ID" value="NZ_BAABDM010000001.1"/>
</dbReference>
<organism evidence="2 3">
    <name type="scientific">Zhongshania borealis</name>
    <dbReference type="NCBI Taxonomy" id="889488"/>
    <lineage>
        <taxon>Bacteria</taxon>
        <taxon>Pseudomonadati</taxon>
        <taxon>Pseudomonadota</taxon>
        <taxon>Gammaproteobacteria</taxon>
        <taxon>Cellvibrionales</taxon>
        <taxon>Spongiibacteraceae</taxon>
        <taxon>Zhongshania</taxon>
    </lineage>
</organism>
<reference evidence="3" key="1">
    <citation type="journal article" date="2019" name="Int. J. Syst. Evol. Microbiol.">
        <title>The Global Catalogue of Microorganisms (GCM) 10K type strain sequencing project: providing services to taxonomists for standard genome sequencing and annotation.</title>
        <authorList>
            <consortium name="The Broad Institute Genomics Platform"/>
            <consortium name="The Broad Institute Genome Sequencing Center for Infectious Disease"/>
            <person name="Wu L."/>
            <person name="Ma J."/>
        </authorList>
    </citation>
    <scope>NUCLEOTIDE SEQUENCE [LARGE SCALE GENOMIC DNA]</scope>
    <source>
        <strain evidence="3">JCM 17304</strain>
    </source>
</reference>
<proteinExistence type="predicted"/>